<evidence type="ECO:0000313" key="2">
    <source>
        <dbReference type="EMBL" id="BAI81840.1"/>
    </source>
</evidence>
<evidence type="ECO:0000313" key="3">
    <source>
        <dbReference type="Proteomes" id="UP000001520"/>
    </source>
</evidence>
<dbReference type="EMBL" id="AP011530">
    <property type="protein sequence ID" value="BAI81840.1"/>
    <property type="molecule type" value="Genomic_DNA"/>
</dbReference>
<keyword evidence="3" id="KW-1185">Reference proteome</keyword>
<evidence type="ECO:0000256" key="1">
    <source>
        <dbReference type="SAM" id="Phobius"/>
    </source>
</evidence>
<protein>
    <submittedName>
        <fullName evidence="2">Uncharacterized protein</fullName>
    </submittedName>
</protein>
<keyword evidence="1" id="KW-0472">Membrane</keyword>
<reference evidence="2 3" key="1">
    <citation type="journal article" date="2010" name="DNA Res.">
        <title>Bacterial lifestyle in a deep-sea hydrothermal vent chimney revealed by the genome sequence of the thermophilic bacterium Deferribacter desulfuricans SSM1.</title>
        <authorList>
            <person name="Takaki Y."/>
            <person name="Shimamura S."/>
            <person name="Nakagawa S."/>
            <person name="Fukuhara Y."/>
            <person name="Horikawa H."/>
            <person name="Ankai A."/>
            <person name="Harada T."/>
            <person name="Hosoyama A."/>
            <person name="Oguchi A."/>
            <person name="Fukui S."/>
            <person name="Fujita N."/>
            <person name="Takami H."/>
            <person name="Takai K."/>
        </authorList>
    </citation>
    <scope>NUCLEOTIDE SEQUENCE [LARGE SCALE GENOMIC DNA]</scope>
    <source>
        <strain evidence="3">DSM 14783 / JCM 11476 / NBRC 101012 / SSM1</strain>
        <plasmid evidence="3">Plasmid megaplasmid pDF308</plasmid>
    </source>
</reference>
<name>D3PF48_DEFDS</name>
<dbReference type="KEGG" id="ddf:DEFDS_P220"/>
<sequence>MRNTDSKLNCNNSINLADIVCREYKKAFAKILDDVPEYITDDSLIQKFLSLYNTIISNQNENYINLDSALRSIDSEQLNISKNEKSKFKFIDSCVNMYFPVYIDTVFSKEAKDYLRVYISLFTFHDTFYTINHLIVNHIYKHVVYHLKEKQEQEVNFDRVFDDLVFTLRDEIPVDNLIIYLRDLIDWLTALGLKNSNSKLFILVTNLLDLMREYSKRLDSELEDIVSLDNLIDENASKEITIKKDILAACHFFIITFFLYIVFNYLFNLILFIHHHFVFINNYISFIGSALENYFKLIKTIPSNNLQQEIFVYLTGESLGNYLKIALLYQLKNIGLKQYIGSDFFKFVNGVELIFLLYYILNEIIINAQYINIFNYLNKYYTNLYTNLLDSLIDANKFKEFTRYLNSEKYNLFSAIFTNNHDILNLIKSLNSKRLNLLIFSHKLLNLNNWEYKDDIKQHLIELISKSVEADWYDYWKNHGSNTFLNLFKHIHSITSNIIKTENISIELNVDVLDGTLPLYTKHVRFICQKYYRYINKQRNKDCLIDEFFLCILELLGLFDNRFKELFNVFTMAE</sequence>
<gene>
    <name evidence="2" type="ordered locus">DEFDS_P220</name>
</gene>
<keyword evidence="1" id="KW-0812">Transmembrane</keyword>
<proteinExistence type="predicted"/>
<accession>D3PF48</accession>
<organism evidence="2 3">
    <name type="scientific">Deferribacter desulfuricans (strain DSM 14783 / JCM 11476 / NBRC 101012 / SSM1)</name>
    <dbReference type="NCBI Taxonomy" id="639282"/>
    <lineage>
        <taxon>Bacteria</taxon>
        <taxon>Pseudomonadati</taxon>
        <taxon>Deferribacterota</taxon>
        <taxon>Deferribacteres</taxon>
        <taxon>Deferribacterales</taxon>
        <taxon>Deferribacteraceae</taxon>
        <taxon>Deferribacter</taxon>
    </lineage>
</organism>
<dbReference type="Proteomes" id="UP000001520">
    <property type="component" value="Plasmid megaplasmid pDF308"/>
</dbReference>
<keyword evidence="2" id="KW-0614">Plasmid</keyword>
<dbReference type="RefSeq" id="WP_013009052.1">
    <property type="nucleotide sequence ID" value="NC_013940.1"/>
</dbReference>
<dbReference type="HOGENOM" id="CLU_474677_0_0_0"/>
<geneLocation type="plasmid" evidence="2 3">
    <name>megaplasmid pDF308</name>
</geneLocation>
<dbReference type="AlphaFoldDB" id="D3PF48"/>
<feature type="transmembrane region" description="Helical" evidence="1">
    <location>
        <begin position="246"/>
        <end position="267"/>
    </location>
</feature>
<keyword evidence="1" id="KW-1133">Transmembrane helix</keyword>